<dbReference type="CDD" id="cd12797">
    <property type="entry name" value="M23_peptidase"/>
    <property type="match status" value="1"/>
</dbReference>
<gene>
    <name evidence="4" type="ORF">rosmuc_01575</name>
</gene>
<dbReference type="Pfam" id="PF01551">
    <property type="entry name" value="Peptidase_M23"/>
    <property type="match status" value="1"/>
</dbReference>
<feature type="region of interest" description="Disordered" evidence="1">
    <location>
        <begin position="250"/>
        <end position="277"/>
    </location>
</feature>
<evidence type="ECO:0000256" key="2">
    <source>
        <dbReference type="SAM" id="SignalP"/>
    </source>
</evidence>
<dbReference type="eggNOG" id="COG4942">
    <property type="taxonomic scope" value="Bacteria"/>
</dbReference>
<dbReference type="PATRIC" id="fig|1288298.3.peg.1586"/>
<evidence type="ECO:0000256" key="1">
    <source>
        <dbReference type="SAM" id="MobiDB-lite"/>
    </source>
</evidence>
<dbReference type="InterPro" id="IPR036779">
    <property type="entry name" value="LysM_dom_sf"/>
</dbReference>
<dbReference type="STRING" id="215743.ROSMUCSMR3_00170"/>
<organism evidence="4 5">
    <name type="scientific">Roseovarius mucosus DSM 17069</name>
    <dbReference type="NCBI Taxonomy" id="1288298"/>
    <lineage>
        <taxon>Bacteria</taxon>
        <taxon>Pseudomonadati</taxon>
        <taxon>Pseudomonadota</taxon>
        <taxon>Alphaproteobacteria</taxon>
        <taxon>Rhodobacterales</taxon>
        <taxon>Roseobacteraceae</taxon>
        <taxon>Roseovarius</taxon>
    </lineage>
</organism>
<feature type="domain" description="LysM" evidence="3">
    <location>
        <begin position="186"/>
        <end position="230"/>
    </location>
</feature>
<dbReference type="eggNOG" id="COG1388">
    <property type="taxonomic scope" value="Bacteria"/>
</dbReference>
<dbReference type="Proteomes" id="UP000030021">
    <property type="component" value="Unassembled WGS sequence"/>
</dbReference>
<dbReference type="InterPro" id="IPR011055">
    <property type="entry name" value="Dup_hybrid_motif"/>
</dbReference>
<dbReference type="EMBL" id="AONH01000007">
    <property type="protein sequence ID" value="KGM88737.1"/>
    <property type="molecule type" value="Genomic_DNA"/>
</dbReference>
<dbReference type="Gene3D" id="2.70.70.10">
    <property type="entry name" value="Glucose Permease (Domain IIA)"/>
    <property type="match status" value="1"/>
</dbReference>
<feature type="signal peptide" evidence="2">
    <location>
        <begin position="1"/>
        <end position="36"/>
    </location>
</feature>
<dbReference type="CDD" id="cd00118">
    <property type="entry name" value="LysM"/>
    <property type="match status" value="1"/>
</dbReference>
<proteinExistence type="predicted"/>
<dbReference type="SMART" id="SM00257">
    <property type="entry name" value="LysM"/>
    <property type="match status" value="2"/>
</dbReference>
<accession>A0A0A0HLM2</accession>
<dbReference type="InterPro" id="IPR018392">
    <property type="entry name" value="LysM"/>
</dbReference>
<evidence type="ECO:0000313" key="4">
    <source>
        <dbReference type="EMBL" id="KGM88737.1"/>
    </source>
</evidence>
<dbReference type="AlphaFoldDB" id="A0A0A0HLM2"/>
<dbReference type="SUPFAM" id="SSF51261">
    <property type="entry name" value="Duplicated hybrid motif"/>
    <property type="match status" value="1"/>
</dbReference>
<sequence>MQTKVPANKGPLKRMIEMRKLPRSAPLLATMAFALAACDQPLDLDMRGAFGNAPSTAEAARNATAPRPQPDARGIISYPGYQVAVAERGDTVGSLARRIGADPGELARYNGVQTGDPLRKGEILALPGRVAEPLGGPIQSPSDVDIGSLADGAIRRADSQTVTTTALPPATPGTATAPAQVGVEPVRHKVERGETAFSIARLYNVSIRSLADWNGLGPDFSVREGQFLLIPVALPGEKTAPFDETEVAAVTPPGAGTPTPTPPSASKPLPDEKTTPKAAPVEKIAAPDLGKTETKASAARMSFPVKGDIIREYAKGRNDGIDISATPGAPVVAADAGTVAAITEDTNGIPIIVVKHAGSLLTVYSNVEGLTVKKGDSVTRGQKLAEIRRTGTPALHFEVRDGFDSVDPMRFLGG</sequence>
<feature type="chain" id="PRO_5001963305" evidence="2">
    <location>
        <begin position="37"/>
        <end position="414"/>
    </location>
</feature>
<name>A0A0A0HLM2_9RHOB</name>
<protein>
    <submittedName>
        <fullName evidence="4">Membrane protein</fullName>
    </submittedName>
</protein>
<dbReference type="GO" id="GO:0004222">
    <property type="term" value="F:metalloendopeptidase activity"/>
    <property type="evidence" value="ECO:0007669"/>
    <property type="project" value="TreeGrafter"/>
</dbReference>
<reference evidence="4 5" key="1">
    <citation type="submission" date="2013-01" db="EMBL/GenBank/DDBJ databases">
        <authorList>
            <person name="Fiebig A."/>
            <person name="Goeker M."/>
            <person name="Klenk H.-P.P."/>
        </authorList>
    </citation>
    <scope>NUCLEOTIDE SEQUENCE [LARGE SCALE GENOMIC DNA]</scope>
    <source>
        <strain evidence="4 5">DSM 17069</strain>
    </source>
</reference>
<dbReference type="Pfam" id="PF01476">
    <property type="entry name" value="LysM"/>
    <property type="match status" value="2"/>
</dbReference>
<dbReference type="HOGENOM" id="CLU_741414_0_0_5"/>
<keyword evidence="2" id="KW-0732">Signal</keyword>
<dbReference type="InterPro" id="IPR016047">
    <property type="entry name" value="M23ase_b-sheet_dom"/>
</dbReference>
<evidence type="ECO:0000259" key="3">
    <source>
        <dbReference type="PROSITE" id="PS51782"/>
    </source>
</evidence>
<dbReference type="Gene3D" id="3.10.350.10">
    <property type="entry name" value="LysM domain"/>
    <property type="match status" value="2"/>
</dbReference>
<comment type="caution">
    <text evidence="4">The sequence shown here is derived from an EMBL/GenBank/DDBJ whole genome shotgun (WGS) entry which is preliminary data.</text>
</comment>
<dbReference type="PROSITE" id="PS51782">
    <property type="entry name" value="LYSM"/>
    <property type="match status" value="1"/>
</dbReference>
<dbReference type="PANTHER" id="PTHR21666">
    <property type="entry name" value="PEPTIDASE-RELATED"/>
    <property type="match status" value="1"/>
</dbReference>
<dbReference type="PANTHER" id="PTHR21666:SF270">
    <property type="entry name" value="MUREIN HYDROLASE ACTIVATOR ENVC"/>
    <property type="match status" value="1"/>
</dbReference>
<evidence type="ECO:0000313" key="5">
    <source>
        <dbReference type="Proteomes" id="UP000030021"/>
    </source>
</evidence>
<dbReference type="InterPro" id="IPR050570">
    <property type="entry name" value="Cell_wall_metabolism_enzyme"/>
</dbReference>
<dbReference type="SUPFAM" id="SSF54106">
    <property type="entry name" value="LysM domain"/>
    <property type="match status" value="2"/>
</dbReference>